<evidence type="ECO:0000313" key="1">
    <source>
        <dbReference type="EMBL" id="KAG2119030.1"/>
    </source>
</evidence>
<dbReference type="PANTHER" id="PTHR31912:SF34">
    <property type="entry name" value="NOTOCHORD-RELATED PROTEIN"/>
    <property type="match status" value="1"/>
</dbReference>
<comment type="caution">
    <text evidence="1">The sequence shown here is derived from an EMBL/GenBank/DDBJ whole genome shotgun (WGS) entry which is preliminary data.</text>
</comment>
<reference evidence="1" key="1">
    <citation type="journal article" date="2020" name="New Phytol.">
        <title>Comparative genomics reveals dynamic genome evolution in host specialist ectomycorrhizal fungi.</title>
        <authorList>
            <person name="Lofgren L.A."/>
            <person name="Nguyen N.H."/>
            <person name="Vilgalys R."/>
            <person name="Ruytinx J."/>
            <person name="Liao H.L."/>
            <person name="Branco S."/>
            <person name="Kuo A."/>
            <person name="LaButti K."/>
            <person name="Lipzen A."/>
            <person name="Andreopoulos W."/>
            <person name="Pangilinan J."/>
            <person name="Riley R."/>
            <person name="Hundley H."/>
            <person name="Na H."/>
            <person name="Barry K."/>
            <person name="Grigoriev I.V."/>
            <person name="Stajich J.E."/>
            <person name="Kennedy P.G."/>
        </authorList>
    </citation>
    <scope>NUCLEOTIDE SEQUENCE</scope>
    <source>
        <strain evidence="1">FC423</strain>
    </source>
</reference>
<dbReference type="AlphaFoldDB" id="A0A9P7FKV4"/>
<dbReference type="RefSeq" id="XP_041299139.1">
    <property type="nucleotide sequence ID" value="XM_041440906.1"/>
</dbReference>
<proteinExistence type="predicted"/>
<sequence>MDVDNAVHIPDTHGPDHEVVPVADLWDAISSSPFYQVNETCDLYEELQSALASGEQLFSMPLAPASEEIGFDDETESDFGFELLDDCTLTASHDTNLNCPVSPDNPNYPWPSKAHYITALLFSSPRLPFSEAQKKAVLSWAKELGAHDVPSLYALNRLQESVRMLVGNPTEKITARSGNIFYLNDVGKAIAKDYANPLTRFAMQDYPEDGGKGMSQVFNGEKMLFELPSPPAAKVDGEIYFMNELLQDALGDYFIPECFFLASYSLTNDGADKQLHALGRTVQRTEDGFIVSDEREVIPTSNFRRSFREISVNDDELACGLTESSHKYAKLVPNPLRAKSQGCMVYSVPLIIFMDNVSGNISKQWNKHHAVYMSNANLPREMLEKEFCIRFITSSPHAAPMEMMSAMQESIRKAAESGVFTWDCKHEEEVMLELYGLFLGGDNPMQAEECSHTGLHCNYFCRTCEVGGTKEYKESDEGYKSIFMPGKLRTPAGMAEEIHAQFSSALASGVKDTITGYILKMVVELGKRLRKRGTGVQAKPEAEVKAILEKQLEDLLRGSALDDAINLLLGVEGFNVHQDTPTEILHTVLLGVVKYFWGQSVYLLEKAKLLDVFQMRLDSIEKAGLNAPCLNAEYICHYKGGLIGKHFKSLAQVMPFLIQDLLPRMVLDGWTCIGELIVYVWHTEIDDIEIYLTKLSQTIEDFLNVTAKCTPSILISKPKFHFLDTCKVFVRQDIIKHIATGGYWFDSVRKKWIRAGDAVLNYLDEHPEQTRLLGIHIREPPVTGNVFIEYRASWIVTSITQGTGQLKKVTINDGRPAAAKPVMWTATRCATLELSQPVCNAQYCEGILLILGNGEKASLEGHIIFNDPSTSHTAIGHIREILISNSNKAVNHVAVQKFAFGPVLHPSLHLPTLELTEHEVVISPQEIICIVNIHHDCVQSQCTDTSQCRLRQERTETTRTKSVIQHKSSPFYLLNAYSIHNYAQIRSVIPPSLRETSLRVDNAAEVHLAAARQIQERKAAKKLGETPDTELSSALRDVIADVPAVFNRPAAK</sequence>
<dbReference type="PANTHER" id="PTHR31912">
    <property type="entry name" value="IP13529P"/>
    <property type="match status" value="1"/>
</dbReference>
<accession>A0A9P7FKV4</accession>
<dbReference type="Proteomes" id="UP000823399">
    <property type="component" value="Unassembled WGS sequence"/>
</dbReference>
<protein>
    <submittedName>
        <fullName evidence="1">Uncharacterized protein</fullName>
    </submittedName>
</protein>
<gene>
    <name evidence="1" type="ORF">F5147DRAFT_767774</name>
</gene>
<name>A0A9P7FKV4_9AGAM</name>
<dbReference type="OrthoDB" id="2506088at2759"/>
<organism evidence="1 2">
    <name type="scientific">Suillus discolor</name>
    <dbReference type="NCBI Taxonomy" id="1912936"/>
    <lineage>
        <taxon>Eukaryota</taxon>
        <taxon>Fungi</taxon>
        <taxon>Dikarya</taxon>
        <taxon>Basidiomycota</taxon>
        <taxon>Agaricomycotina</taxon>
        <taxon>Agaricomycetes</taxon>
        <taxon>Agaricomycetidae</taxon>
        <taxon>Boletales</taxon>
        <taxon>Suillineae</taxon>
        <taxon>Suillaceae</taxon>
        <taxon>Suillus</taxon>
    </lineage>
</organism>
<keyword evidence="2" id="KW-1185">Reference proteome</keyword>
<dbReference type="EMBL" id="JABBWM010000003">
    <property type="protein sequence ID" value="KAG2119030.1"/>
    <property type="molecule type" value="Genomic_DNA"/>
</dbReference>
<evidence type="ECO:0000313" key="2">
    <source>
        <dbReference type="Proteomes" id="UP000823399"/>
    </source>
</evidence>
<dbReference type="GeneID" id="64703165"/>